<organism evidence="10 11">
    <name type="scientific">Plasmodium ovale curtisi</name>
    <dbReference type="NCBI Taxonomy" id="864141"/>
    <lineage>
        <taxon>Eukaryota</taxon>
        <taxon>Sar</taxon>
        <taxon>Alveolata</taxon>
        <taxon>Apicomplexa</taxon>
        <taxon>Aconoidasida</taxon>
        <taxon>Haemosporida</taxon>
        <taxon>Plasmodiidae</taxon>
        <taxon>Plasmodium</taxon>
        <taxon>Plasmodium (Plasmodium)</taxon>
    </lineage>
</organism>
<feature type="region of interest" description="Disordered" evidence="8">
    <location>
        <begin position="29"/>
        <end position="71"/>
    </location>
</feature>
<keyword evidence="6" id="KW-0508">mRNA splicing</keyword>
<dbReference type="GO" id="GO:0008380">
    <property type="term" value="P:RNA splicing"/>
    <property type="evidence" value="ECO:0007669"/>
    <property type="project" value="UniProtKB-KW"/>
</dbReference>
<evidence type="ECO:0000256" key="6">
    <source>
        <dbReference type="ARBA" id="ARBA00023187"/>
    </source>
</evidence>
<feature type="compositionally biased region" description="Acidic residues" evidence="8">
    <location>
        <begin position="450"/>
        <end position="462"/>
    </location>
</feature>
<dbReference type="AlphaFoldDB" id="A0A1A8VPS8"/>
<feature type="compositionally biased region" description="Basic residues" evidence="8">
    <location>
        <begin position="34"/>
        <end position="44"/>
    </location>
</feature>
<evidence type="ECO:0000256" key="7">
    <source>
        <dbReference type="ARBA" id="ARBA00023242"/>
    </source>
</evidence>
<evidence type="ECO:0000313" key="10">
    <source>
        <dbReference type="EMBL" id="SBS82539.1"/>
    </source>
</evidence>
<evidence type="ECO:0000259" key="9">
    <source>
        <dbReference type="Pfam" id="PF08648"/>
    </source>
</evidence>
<protein>
    <recommendedName>
        <fullName evidence="9">U4/U6.U5 small nuclear ribonucleoprotein 27kDa protein domain-containing protein</fullName>
    </recommendedName>
</protein>
<feature type="compositionally biased region" description="Polar residues" evidence="8">
    <location>
        <begin position="371"/>
        <end position="384"/>
    </location>
</feature>
<feature type="domain" description="U4/U6.U5 small nuclear ribonucleoprotein 27kDa protein" evidence="9">
    <location>
        <begin position="463"/>
        <end position="515"/>
    </location>
</feature>
<comment type="subcellular location">
    <subcellularLocation>
        <location evidence="2">Nucleus</location>
    </subcellularLocation>
</comment>
<dbReference type="Pfam" id="PF08648">
    <property type="entry name" value="SNRNP27"/>
    <property type="match status" value="1"/>
</dbReference>
<dbReference type="GO" id="GO:0071011">
    <property type="term" value="C:precatalytic spliceosome"/>
    <property type="evidence" value="ECO:0007669"/>
    <property type="project" value="TreeGrafter"/>
</dbReference>
<evidence type="ECO:0000256" key="3">
    <source>
        <dbReference type="ARBA" id="ARBA00008218"/>
    </source>
</evidence>
<feature type="region of interest" description="Disordered" evidence="8">
    <location>
        <begin position="111"/>
        <end position="131"/>
    </location>
</feature>
<feature type="compositionally biased region" description="Basic and acidic residues" evidence="8">
    <location>
        <begin position="301"/>
        <end position="321"/>
    </location>
</feature>
<reference evidence="11" key="1">
    <citation type="submission" date="2016-05" db="EMBL/GenBank/DDBJ databases">
        <authorList>
            <person name="Naeem Raeece"/>
        </authorList>
    </citation>
    <scope>NUCLEOTIDE SEQUENCE [LARGE SCALE GENOMIC DNA]</scope>
</reference>
<evidence type="ECO:0000256" key="4">
    <source>
        <dbReference type="ARBA" id="ARBA00011825"/>
    </source>
</evidence>
<proteinExistence type="inferred from homology"/>
<dbReference type="Proteomes" id="UP000078546">
    <property type="component" value="Unassembled WGS sequence"/>
</dbReference>
<name>A0A1A8VPS8_PLAOA</name>
<dbReference type="PANTHER" id="PTHR31077:SF1">
    <property type="entry name" value="U4_U6.U5 SMALL NUCLEAR RIBONUCLEOPROTEIN 27 KDA PROTEIN"/>
    <property type="match status" value="1"/>
</dbReference>
<accession>A0A1A8VPS8</accession>
<comment type="similarity">
    <text evidence="3">Belongs to the SNUT3 family.</text>
</comment>
<comment type="subunit">
    <text evidence="4">Part of a tri-snRNP complex.</text>
</comment>
<feature type="compositionally biased region" description="Basic residues" evidence="8">
    <location>
        <begin position="232"/>
        <end position="300"/>
    </location>
</feature>
<feature type="compositionally biased region" description="Basic and acidic residues" evidence="8">
    <location>
        <begin position="175"/>
        <end position="187"/>
    </location>
</feature>
<feature type="region of interest" description="Disordered" evidence="8">
    <location>
        <begin position="165"/>
        <end position="388"/>
    </location>
</feature>
<dbReference type="PANTHER" id="PTHR31077">
    <property type="entry name" value="U4/U6.U5 SMALL NUCLEAR RIBONUCLEOPROTEIN 27 KDA PROTEIN"/>
    <property type="match status" value="1"/>
</dbReference>
<feature type="compositionally biased region" description="Polar residues" evidence="8">
    <location>
        <begin position="425"/>
        <end position="436"/>
    </location>
</feature>
<feature type="compositionally biased region" description="Polar residues" evidence="8">
    <location>
        <begin position="349"/>
        <end position="359"/>
    </location>
</feature>
<keyword evidence="7" id="KW-0539">Nucleus</keyword>
<dbReference type="InterPro" id="IPR013957">
    <property type="entry name" value="SNRNP27"/>
</dbReference>
<keyword evidence="5" id="KW-0507">mRNA processing</keyword>
<evidence type="ECO:0000256" key="5">
    <source>
        <dbReference type="ARBA" id="ARBA00022664"/>
    </source>
</evidence>
<dbReference type="GO" id="GO:0006397">
    <property type="term" value="P:mRNA processing"/>
    <property type="evidence" value="ECO:0007669"/>
    <property type="project" value="UniProtKB-KW"/>
</dbReference>
<feature type="compositionally biased region" description="Basic and acidic residues" evidence="8">
    <location>
        <begin position="360"/>
        <end position="370"/>
    </location>
</feature>
<evidence type="ECO:0000256" key="1">
    <source>
        <dbReference type="ARBA" id="ARBA00003632"/>
    </source>
</evidence>
<evidence type="ECO:0000313" key="11">
    <source>
        <dbReference type="Proteomes" id="UP000078546"/>
    </source>
</evidence>
<evidence type="ECO:0000256" key="8">
    <source>
        <dbReference type="SAM" id="MobiDB-lite"/>
    </source>
</evidence>
<sequence length="517" mass="60090">MFTCRAPHTSHIKAPRKAKILDQTAECDDAERKVKVKGHGKKTGGWRNTQNLRGKKSRRRKEEGKGVEANGEAAQQSILDLVYKPKEEEYSTMFNAFFKIKNKNIQSVQSESKHVEANAKDPDVTGNSSHTVQEEVRGGYIYEKSKSKEYTEGEVINPDCKVDEVIPLNRIQNGGKKEQANDYERKSSGSKTAEAIKGVVELGSEESDPVIDTIKKAMETETSCSEWESDRGRRRGRSRGKGRSKSRSRSRSRGKGRSKSRSRSRSRGRHRDRHRHRSRERHRHRKRDRSGERRRHRKRDGSRGRSRDRGRDKSRDRDRDRDRRRHRHRHRHRHKRRDESRGRRSSSSNRGSILSSSYADNRKEKRREYSSMESNGIGNDTSVGGNRCVGNIKYCEPISDVDSIESENEYVRNKRMKRSPDRNEQYVNVENKQNNEPPYVKNNKPNDSDTSNESEREEDLSEGELLKKIMGISEFATSENKCHNQTDMSGINRRTKRKYRQYMNRRGGFNRPLSPAF</sequence>
<evidence type="ECO:0000256" key="2">
    <source>
        <dbReference type="ARBA" id="ARBA00004123"/>
    </source>
</evidence>
<feature type="region of interest" description="Disordered" evidence="8">
    <location>
        <begin position="410"/>
        <end position="464"/>
    </location>
</feature>
<dbReference type="EMBL" id="FLQV01000138">
    <property type="protein sequence ID" value="SBS82539.1"/>
    <property type="molecule type" value="Genomic_DNA"/>
</dbReference>
<feature type="compositionally biased region" description="Basic and acidic residues" evidence="8">
    <location>
        <begin position="111"/>
        <end position="123"/>
    </location>
</feature>
<comment type="function">
    <text evidence="1">May play a role in mRNA splicing.</text>
</comment>
<feature type="compositionally biased region" description="Basic residues" evidence="8">
    <location>
        <begin position="322"/>
        <end position="336"/>
    </location>
</feature>
<gene>
    <name evidence="10" type="ORF">POVCU1_007890</name>
</gene>